<keyword evidence="1" id="KW-0732">Signal</keyword>
<proteinExistence type="predicted"/>
<gene>
    <name evidence="2" type="ORF">WG900_17380</name>
</gene>
<reference evidence="2 3" key="1">
    <citation type="submission" date="2024-03" db="EMBL/GenBank/DDBJ databases">
        <authorList>
            <person name="Jo J.-H."/>
        </authorList>
    </citation>
    <scope>NUCLEOTIDE SEQUENCE [LARGE SCALE GENOMIC DNA]</scope>
    <source>
        <strain evidence="2 3">AS3R-12</strain>
    </source>
</reference>
<sequence>MRWYYILPISLLATPLQAAPPTLDAFSADASARLEQALPGREVRRDTVDPLKLVVLKKGKESEFTIYFDRIWRYCQQASEEDCTAARADFIAKTLAPRDKPTARSLRYVLRGKDYVSAIAEMGRKKRGEKLAYARPIGGDLFKVLVADSKDSVSMIGSAALKELGLSEDDAWLIAEPQTRSLLPKVPDAAAVAKQWTGFQGPQYMGSMLGLTEDWAWLAEKAGPNLFVTAATDQLVIVGLSPPGPDFDKLVKAVQEDCNAAERCISPHVYRFRDGKWVVADQGA</sequence>
<evidence type="ECO:0000313" key="3">
    <source>
        <dbReference type="Proteomes" id="UP001379235"/>
    </source>
</evidence>
<dbReference type="Proteomes" id="UP001379235">
    <property type="component" value="Unassembled WGS sequence"/>
</dbReference>
<accession>A0ABU8SCJ7</accession>
<feature type="chain" id="PRO_5047103131" description="DUF1444 family protein" evidence="1">
    <location>
        <begin position="19"/>
        <end position="284"/>
    </location>
</feature>
<evidence type="ECO:0008006" key="4">
    <source>
        <dbReference type="Google" id="ProtNLM"/>
    </source>
</evidence>
<organism evidence="2 3">
    <name type="scientific">Novosphingobium aquae</name>
    <dbReference type="NCBI Taxonomy" id="3133435"/>
    <lineage>
        <taxon>Bacteria</taxon>
        <taxon>Pseudomonadati</taxon>
        <taxon>Pseudomonadota</taxon>
        <taxon>Alphaproteobacteria</taxon>
        <taxon>Sphingomonadales</taxon>
        <taxon>Sphingomonadaceae</taxon>
        <taxon>Novosphingobium</taxon>
    </lineage>
</organism>
<name>A0ABU8SCJ7_9SPHN</name>
<keyword evidence="3" id="KW-1185">Reference proteome</keyword>
<evidence type="ECO:0000256" key="1">
    <source>
        <dbReference type="SAM" id="SignalP"/>
    </source>
</evidence>
<protein>
    <recommendedName>
        <fullName evidence="4">DUF1444 family protein</fullName>
    </recommendedName>
</protein>
<evidence type="ECO:0000313" key="2">
    <source>
        <dbReference type="EMBL" id="MEJ6011689.1"/>
    </source>
</evidence>
<comment type="caution">
    <text evidence="2">The sequence shown here is derived from an EMBL/GenBank/DDBJ whole genome shotgun (WGS) entry which is preliminary data.</text>
</comment>
<dbReference type="RefSeq" id="WP_339969170.1">
    <property type="nucleotide sequence ID" value="NZ_JBBHJY010000010.1"/>
</dbReference>
<feature type="signal peptide" evidence="1">
    <location>
        <begin position="1"/>
        <end position="18"/>
    </location>
</feature>
<dbReference type="EMBL" id="JBBHJY010000010">
    <property type="protein sequence ID" value="MEJ6011689.1"/>
    <property type="molecule type" value="Genomic_DNA"/>
</dbReference>